<dbReference type="Proteomes" id="UP000276133">
    <property type="component" value="Unassembled WGS sequence"/>
</dbReference>
<organism evidence="1 2">
    <name type="scientific">Brachionus plicatilis</name>
    <name type="common">Marine rotifer</name>
    <name type="synonym">Brachionus muelleri</name>
    <dbReference type="NCBI Taxonomy" id="10195"/>
    <lineage>
        <taxon>Eukaryota</taxon>
        <taxon>Metazoa</taxon>
        <taxon>Spiralia</taxon>
        <taxon>Gnathifera</taxon>
        <taxon>Rotifera</taxon>
        <taxon>Eurotatoria</taxon>
        <taxon>Monogononta</taxon>
        <taxon>Pseudotrocha</taxon>
        <taxon>Ploima</taxon>
        <taxon>Brachionidae</taxon>
        <taxon>Brachionus</taxon>
    </lineage>
</organism>
<dbReference type="EMBL" id="REGN01007007">
    <property type="protein sequence ID" value="RNA07532.1"/>
    <property type="molecule type" value="Genomic_DNA"/>
</dbReference>
<sequence>MYHGHKNIKTCLSLKTMGHSSRSKIETIYRIPSFGYAALQSKTCKLKHQIKNILAWVRCMVKKLIA</sequence>
<comment type="caution">
    <text evidence="1">The sequence shown here is derived from an EMBL/GenBank/DDBJ whole genome shotgun (WGS) entry which is preliminary data.</text>
</comment>
<name>A0A3M7Q8K4_BRAPC</name>
<gene>
    <name evidence="1" type="ORF">BpHYR1_048309</name>
</gene>
<evidence type="ECO:0000313" key="2">
    <source>
        <dbReference type="Proteomes" id="UP000276133"/>
    </source>
</evidence>
<evidence type="ECO:0000313" key="1">
    <source>
        <dbReference type="EMBL" id="RNA07532.1"/>
    </source>
</evidence>
<protein>
    <submittedName>
        <fullName evidence="1">Uncharacterized protein</fullName>
    </submittedName>
</protein>
<accession>A0A3M7Q8K4</accession>
<dbReference type="AlphaFoldDB" id="A0A3M7Q8K4"/>
<proteinExistence type="predicted"/>
<keyword evidence="2" id="KW-1185">Reference proteome</keyword>
<reference evidence="1 2" key="1">
    <citation type="journal article" date="2018" name="Sci. Rep.">
        <title>Genomic signatures of local adaptation to the degree of environmental predictability in rotifers.</title>
        <authorList>
            <person name="Franch-Gras L."/>
            <person name="Hahn C."/>
            <person name="Garcia-Roger E.M."/>
            <person name="Carmona M.J."/>
            <person name="Serra M."/>
            <person name="Gomez A."/>
        </authorList>
    </citation>
    <scope>NUCLEOTIDE SEQUENCE [LARGE SCALE GENOMIC DNA]</scope>
    <source>
        <strain evidence="1">HYR1</strain>
    </source>
</reference>